<dbReference type="Gene3D" id="3.90.70.10">
    <property type="entry name" value="Cysteine proteinases"/>
    <property type="match status" value="1"/>
</dbReference>
<name>A0ABQ7MST8_BRACM</name>
<evidence type="ECO:0000256" key="3">
    <source>
        <dbReference type="PROSITE-ProRule" id="PRU00357"/>
    </source>
</evidence>
<dbReference type="SUPFAM" id="SSF54001">
    <property type="entry name" value="Cysteine proteinases"/>
    <property type="match status" value="1"/>
</dbReference>
<dbReference type="Proteomes" id="UP000823674">
    <property type="component" value="Chromosome A07"/>
</dbReference>
<evidence type="ECO:0000256" key="2">
    <source>
        <dbReference type="ARBA" id="ARBA00023242"/>
    </source>
</evidence>
<evidence type="ECO:0000313" key="5">
    <source>
        <dbReference type="EMBL" id="KAG5380488.1"/>
    </source>
</evidence>
<dbReference type="Pfam" id="PF00112">
    <property type="entry name" value="Peptidase_C1"/>
    <property type="match status" value="1"/>
</dbReference>
<gene>
    <name evidence="6" type="primary">A04g507200.1_BraROA</name>
    <name evidence="5" type="synonym">A07g508040.1_BraROA</name>
    <name evidence="6" type="ORF">IGI04_016383</name>
    <name evidence="5" type="ORF">IGI04_028330</name>
</gene>
<keyword evidence="7" id="KW-1185">Reference proteome</keyword>
<evidence type="ECO:0000313" key="6">
    <source>
        <dbReference type="EMBL" id="KAG5401776.1"/>
    </source>
</evidence>
<organism evidence="6 7">
    <name type="scientific">Brassica rapa subsp. trilocularis</name>
    <dbReference type="NCBI Taxonomy" id="1813537"/>
    <lineage>
        <taxon>Eukaryota</taxon>
        <taxon>Viridiplantae</taxon>
        <taxon>Streptophyta</taxon>
        <taxon>Embryophyta</taxon>
        <taxon>Tracheophyta</taxon>
        <taxon>Spermatophyta</taxon>
        <taxon>Magnoliopsida</taxon>
        <taxon>eudicotyledons</taxon>
        <taxon>Gunneridae</taxon>
        <taxon>Pentapetalae</taxon>
        <taxon>rosids</taxon>
        <taxon>malvids</taxon>
        <taxon>Brassicales</taxon>
        <taxon>Brassicaceae</taxon>
        <taxon>Brassiceae</taxon>
        <taxon>Brassica</taxon>
    </lineage>
</organism>
<comment type="subcellular location">
    <subcellularLocation>
        <location evidence="1 3">Nucleus</location>
    </subcellularLocation>
</comment>
<dbReference type="Proteomes" id="UP000823674">
    <property type="component" value="Chromosome A04"/>
</dbReference>
<protein>
    <recommendedName>
        <fullName evidence="4">CCT domain-containing protein</fullName>
    </recommendedName>
</protein>
<evidence type="ECO:0000259" key="4">
    <source>
        <dbReference type="PROSITE" id="PS51017"/>
    </source>
</evidence>
<dbReference type="EMBL" id="JADBGQ010000009">
    <property type="protein sequence ID" value="KAG5380488.1"/>
    <property type="molecule type" value="Genomic_DNA"/>
</dbReference>
<evidence type="ECO:0000256" key="1">
    <source>
        <dbReference type="ARBA" id="ARBA00004123"/>
    </source>
</evidence>
<dbReference type="InterPro" id="IPR000668">
    <property type="entry name" value="Peptidase_C1A_C"/>
</dbReference>
<dbReference type="InterPro" id="IPR010402">
    <property type="entry name" value="CCT_domain"/>
</dbReference>
<keyword evidence="2 3" id="KW-0539">Nucleus</keyword>
<evidence type="ECO:0000313" key="7">
    <source>
        <dbReference type="Proteomes" id="UP000823674"/>
    </source>
</evidence>
<dbReference type="InterPro" id="IPR038765">
    <property type="entry name" value="Papain-like_cys_pep_sf"/>
</dbReference>
<dbReference type="EMBL" id="JADBGQ010000004">
    <property type="protein sequence ID" value="KAG5401776.1"/>
    <property type="molecule type" value="Genomic_DNA"/>
</dbReference>
<feature type="domain" description="CCT" evidence="4">
    <location>
        <begin position="160"/>
        <end position="202"/>
    </location>
</feature>
<sequence length="223" mass="25099">MLSSLPELNVAVSAFQSLISSPPLSLSLHIPYEFGDTWIHPAGRASYYRPSLRGGSVVKLIRERKELSFQSKIRDTYVIAVIFDKIGSCWALSVVGAVDGINKIKTRELIYLWEQEFIDYYREDGNGGCDGGPCEDGFGNHDVLAVWHGTTVGVGSPRARNEAKLRYKEKKLKHIIGKKVRYASRRARAYPKKIVRGRFVKAGDNYDYDPSSLTMKSMSFLFP</sequence>
<comment type="caution">
    <text evidence="6">The sequence shown here is derived from an EMBL/GenBank/DDBJ whole genome shotgun (WGS) entry which is preliminary data.</text>
</comment>
<proteinExistence type="predicted"/>
<reference evidence="6 7" key="1">
    <citation type="submission" date="2021-03" db="EMBL/GenBank/DDBJ databases">
        <authorList>
            <person name="King G.J."/>
            <person name="Bancroft I."/>
            <person name="Baten A."/>
            <person name="Bloomfield J."/>
            <person name="Borpatragohain P."/>
            <person name="He Z."/>
            <person name="Irish N."/>
            <person name="Irwin J."/>
            <person name="Liu K."/>
            <person name="Mauleon R.P."/>
            <person name="Moore J."/>
            <person name="Morris R."/>
            <person name="Ostergaard L."/>
            <person name="Wang B."/>
            <person name="Wells R."/>
        </authorList>
    </citation>
    <scope>NUCLEOTIDE SEQUENCE [LARGE SCALE GENOMIC DNA]</scope>
    <source>
        <strain evidence="6">R-o-18</strain>
        <tissue evidence="6">Leaf</tissue>
    </source>
</reference>
<dbReference type="PROSITE" id="PS51017">
    <property type="entry name" value="CCT"/>
    <property type="match status" value="1"/>
</dbReference>
<dbReference type="Pfam" id="PF06203">
    <property type="entry name" value="CCT"/>
    <property type="match status" value="1"/>
</dbReference>
<accession>A0ABQ7MST8</accession>